<reference evidence="8 9" key="1">
    <citation type="submission" date="2017-09" db="EMBL/GenBank/DDBJ databases">
        <title>WGS assembly of Aquilegia coerulea Goldsmith.</title>
        <authorList>
            <person name="Hodges S."/>
            <person name="Kramer E."/>
            <person name="Nordborg M."/>
            <person name="Tomkins J."/>
            <person name="Borevitz J."/>
            <person name="Derieg N."/>
            <person name="Yan J."/>
            <person name="Mihaltcheva S."/>
            <person name="Hayes R.D."/>
            <person name="Rokhsar D."/>
        </authorList>
    </citation>
    <scope>NUCLEOTIDE SEQUENCE [LARGE SCALE GENOMIC DNA]</scope>
    <source>
        <strain evidence="9">cv. Goldsmith</strain>
    </source>
</reference>
<evidence type="ECO:0000256" key="7">
    <source>
        <dbReference type="SAM" id="Phobius"/>
    </source>
</evidence>
<sequence>MIVFYLQVFIQLLGVSYLFLYPTEMGIINPSTLWAVCNGIACVTIGGIGCRHNNTNFLNMYMAVSSLATLSAVIATMRRNVDWNERERNILGSTSADISFYAYIVLAYLVEFYQIRTTYNLNQEPLSPSSRLIQEPLFPSSRLIQEPLSSSSRIIQQVMGTLLIDVSVLNLSN</sequence>
<comment type="subcellular location">
    <subcellularLocation>
        <location evidence="1">Endoplasmic reticulum membrane</location>
        <topology evidence="1">Multi-pass membrane protein</topology>
    </subcellularLocation>
</comment>
<keyword evidence="5 7" id="KW-1133">Transmembrane helix</keyword>
<name>A0A2G5F2Y6_AQUCA</name>
<dbReference type="EMBL" id="KZ305019">
    <property type="protein sequence ID" value="PIA62326.1"/>
    <property type="molecule type" value="Genomic_DNA"/>
</dbReference>
<dbReference type="InterPro" id="IPR009787">
    <property type="entry name" value="Jagunal"/>
</dbReference>
<feature type="transmembrane region" description="Helical" evidence="7">
    <location>
        <begin position="5"/>
        <end position="21"/>
    </location>
</feature>
<dbReference type="PANTHER" id="PTHR20955">
    <property type="entry name" value="PROTEIN JAGUNAL HOMOLOG 1"/>
    <property type="match status" value="1"/>
</dbReference>
<feature type="transmembrane region" description="Helical" evidence="7">
    <location>
        <begin position="90"/>
        <end position="110"/>
    </location>
</feature>
<dbReference type="GO" id="GO:0007029">
    <property type="term" value="P:endoplasmic reticulum organization"/>
    <property type="evidence" value="ECO:0007669"/>
    <property type="project" value="InterPro"/>
</dbReference>
<evidence type="ECO:0000256" key="2">
    <source>
        <dbReference type="ARBA" id="ARBA00008462"/>
    </source>
</evidence>
<dbReference type="PANTHER" id="PTHR20955:SF1">
    <property type="entry name" value="PROTEIN JAGUNAL HOMOLOG 1"/>
    <property type="match status" value="1"/>
</dbReference>
<evidence type="ECO:0000313" key="8">
    <source>
        <dbReference type="EMBL" id="PIA62326.1"/>
    </source>
</evidence>
<evidence type="ECO:0000256" key="5">
    <source>
        <dbReference type="ARBA" id="ARBA00022989"/>
    </source>
</evidence>
<protein>
    <submittedName>
        <fullName evidence="8">Uncharacterized protein</fullName>
    </submittedName>
</protein>
<evidence type="ECO:0000313" key="9">
    <source>
        <dbReference type="Proteomes" id="UP000230069"/>
    </source>
</evidence>
<dbReference type="GO" id="GO:0016192">
    <property type="term" value="P:vesicle-mediated transport"/>
    <property type="evidence" value="ECO:0007669"/>
    <property type="project" value="TreeGrafter"/>
</dbReference>
<keyword evidence="6 7" id="KW-0472">Membrane</keyword>
<gene>
    <name evidence="8" type="ORF">AQUCO_00200370v1</name>
</gene>
<dbReference type="InParanoid" id="A0A2G5F2Y6"/>
<feature type="transmembrane region" description="Helical" evidence="7">
    <location>
        <begin position="57"/>
        <end position="78"/>
    </location>
</feature>
<evidence type="ECO:0000256" key="3">
    <source>
        <dbReference type="ARBA" id="ARBA00022692"/>
    </source>
</evidence>
<evidence type="ECO:0000256" key="1">
    <source>
        <dbReference type="ARBA" id="ARBA00004477"/>
    </source>
</evidence>
<evidence type="ECO:0000256" key="4">
    <source>
        <dbReference type="ARBA" id="ARBA00022824"/>
    </source>
</evidence>
<feature type="transmembrane region" description="Helical" evidence="7">
    <location>
        <begin position="33"/>
        <end position="50"/>
    </location>
</feature>
<keyword evidence="9" id="KW-1185">Reference proteome</keyword>
<comment type="similarity">
    <text evidence="2">Belongs to the jagunal family.</text>
</comment>
<dbReference type="GO" id="GO:0005789">
    <property type="term" value="C:endoplasmic reticulum membrane"/>
    <property type="evidence" value="ECO:0007669"/>
    <property type="project" value="UniProtKB-SubCell"/>
</dbReference>
<keyword evidence="4" id="KW-0256">Endoplasmic reticulum</keyword>
<dbReference type="Proteomes" id="UP000230069">
    <property type="component" value="Unassembled WGS sequence"/>
</dbReference>
<proteinExistence type="inferred from homology"/>
<dbReference type="AlphaFoldDB" id="A0A2G5F2Y6"/>
<evidence type="ECO:0000256" key="6">
    <source>
        <dbReference type="ARBA" id="ARBA00023136"/>
    </source>
</evidence>
<accession>A0A2G5F2Y6</accession>
<organism evidence="8 9">
    <name type="scientific">Aquilegia coerulea</name>
    <name type="common">Rocky mountain columbine</name>
    <dbReference type="NCBI Taxonomy" id="218851"/>
    <lineage>
        <taxon>Eukaryota</taxon>
        <taxon>Viridiplantae</taxon>
        <taxon>Streptophyta</taxon>
        <taxon>Embryophyta</taxon>
        <taxon>Tracheophyta</taxon>
        <taxon>Spermatophyta</taxon>
        <taxon>Magnoliopsida</taxon>
        <taxon>Ranunculales</taxon>
        <taxon>Ranunculaceae</taxon>
        <taxon>Thalictroideae</taxon>
        <taxon>Aquilegia</taxon>
    </lineage>
</organism>
<keyword evidence="3 7" id="KW-0812">Transmembrane</keyword>